<evidence type="ECO:0000256" key="1">
    <source>
        <dbReference type="SAM" id="Phobius"/>
    </source>
</evidence>
<keyword evidence="3" id="KW-1185">Reference proteome</keyword>
<gene>
    <name evidence="2" type="ORF">K432DRAFT_20335</name>
</gene>
<accession>A0A8E2ECM2</accession>
<sequence length="95" mass="11181">MPQRYYHCFYFLESHSIVRANRHNPVKVLENPHPRCTWRWKQFRHVGQYLLLIGISAFVDLSKSGIIICTWRLHAGWRSEPLRPHLQPGTAAFAA</sequence>
<evidence type="ECO:0000313" key="2">
    <source>
        <dbReference type="EMBL" id="OCK81311.1"/>
    </source>
</evidence>
<feature type="transmembrane region" description="Helical" evidence="1">
    <location>
        <begin position="49"/>
        <end position="73"/>
    </location>
</feature>
<keyword evidence="1" id="KW-0472">Membrane</keyword>
<evidence type="ECO:0000313" key="3">
    <source>
        <dbReference type="Proteomes" id="UP000250266"/>
    </source>
</evidence>
<name>A0A8E2ECM2_9PEZI</name>
<protein>
    <submittedName>
        <fullName evidence="2">Uncharacterized protein</fullName>
    </submittedName>
</protein>
<keyword evidence="1" id="KW-0812">Transmembrane</keyword>
<keyword evidence="1" id="KW-1133">Transmembrane helix</keyword>
<dbReference type="AlphaFoldDB" id="A0A8E2ECM2"/>
<proteinExistence type="predicted"/>
<reference evidence="2 3" key="1">
    <citation type="journal article" date="2016" name="Nat. Commun.">
        <title>Ectomycorrhizal ecology is imprinted in the genome of the dominant symbiotic fungus Cenococcum geophilum.</title>
        <authorList>
            <consortium name="DOE Joint Genome Institute"/>
            <person name="Peter M."/>
            <person name="Kohler A."/>
            <person name="Ohm R.A."/>
            <person name="Kuo A."/>
            <person name="Krutzmann J."/>
            <person name="Morin E."/>
            <person name="Arend M."/>
            <person name="Barry K.W."/>
            <person name="Binder M."/>
            <person name="Choi C."/>
            <person name="Clum A."/>
            <person name="Copeland A."/>
            <person name="Grisel N."/>
            <person name="Haridas S."/>
            <person name="Kipfer T."/>
            <person name="LaButti K."/>
            <person name="Lindquist E."/>
            <person name="Lipzen A."/>
            <person name="Maire R."/>
            <person name="Meier B."/>
            <person name="Mihaltcheva S."/>
            <person name="Molinier V."/>
            <person name="Murat C."/>
            <person name="Poggeler S."/>
            <person name="Quandt C.A."/>
            <person name="Sperisen C."/>
            <person name="Tritt A."/>
            <person name="Tisserant E."/>
            <person name="Crous P.W."/>
            <person name="Henrissat B."/>
            <person name="Nehls U."/>
            <person name="Egli S."/>
            <person name="Spatafora J.W."/>
            <person name="Grigoriev I.V."/>
            <person name="Martin F.M."/>
        </authorList>
    </citation>
    <scope>NUCLEOTIDE SEQUENCE [LARGE SCALE GENOMIC DNA]</scope>
    <source>
        <strain evidence="2 3">CBS 459.81</strain>
    </source>
</reference>
<organism evidence="2 3">
    <name type="scientific">Lepidopterella palustris CBS 459.81</name>
    <dbReference type="NCBI Taxonomy" id="1314670"/>
    <lineage>
        <taxon>Eukaryota</taxon>
        <taxon>Fungi</taxon>
        <taxon>Dikarya</taxon>
        <taxon>Ascomycota</taxon>
        <taxon>Pezizomycotina</taxon>
        <taxon>Dothideomycetes</taxon>
        <taxon>Pleosporomycetidae</taxon>
        <taxon>Mytilinidiales</taxon>
        <taxon>Argynnaceae</taxon>
        <taxon>Lepidopterella</taxon>
    </lineage>
</organism>
<dbReference type="EMBL" id="KV744925">
    <property type="protein sequence ID" value="OCK81311.1"/>
    <property type="molecule type" value="Genomic_DNA"/>
</dbReference>
<dbReference type="Proteomes" id="UP000250266">
    <property type="component" value="Unassembled WGS sequence"/>
</dbReference>